<name>A0A314XS06_PRUYE</name>
<dbReference type="AlphaFoldDB" id="A0A314XS06"/>
<keyword evidence="2" id="KW-1185">Reference proteome</keyword>
<gene>
    <name evidence="1" type="ORF">Pyn_00870</name>
</gene>
<dbReference type="EMBL" id="PJQY01002033">
    <property type="protein sequence ID" value="PQP96991.1"/>
    <property type="molecule type" value="Genomic_DNA"/>
</dbReference>
<accession>A0A314XS06</accession>
<sequence length="94" mass="10454">MTGCFNVLKIALKVKVLVARIGGWSRSSKLGEEGQGGVEQWRERNNMKDADSLGAANVSTSCDTNYELLTVTDEERNGEVVANFRVRVLLQFEF</sequence>
<proteinExistence type="predicted"/>
<evidence type="ECO:0000313" key="2">
    <source>
        <dbReference type="Proteomes" id="UP000250321"/>
    </source>
</evidence>
<comment type="caution">
    <text evidence="1">The sequence shown here is derived from an EMBL/GenBank/DDBJ whole genome shotgun (WGS) entry which is preliminary data.</text>
</comment>
<dbReference type="Proteomes" id="UP000250321">
    <property type="component" value="Unassembled WGS sequence"/>
</dbReference>
<reference evidence="1 2" key="1">
    <citation type="submission" date="2018-02" db="EMBL/GenBank/DDBJ databases">
        <title>Draft genome of wild Prunus yedoensis var. nudiflora.</title>
        <authorList>
            <person name="Baek S."/>
            <person name="Kim J.-H."/>
            <person name="Choi K."/>
            <person name="Kim G.-B."/>
            <person name="Cho A."/>
            <person name="Jang H."/>
            <person name="Shin C.-H."/>
            <person name="Yu H.-J."/>
            <person name="Mun J.-H."/>
        </authorList>
    </citation>
    <scope>NUCLEOTIDE SEQUENCE [LARGE SCALE GENOMIC DNA]</scope>
    <source>
        <strain evidence="2">cv. Jeju island</strain>
        <tissue evidence="1">Leaf</tissue>
    </source>
</reference>
<evidence type="ECO:0000313" key="1">
    <source>
        <dbReference type="EMBL" id="PQP96991.1"/>
    </source>
</evidence>
<organism evidence="1 2">
    <name type="scientific">Prunus yedoensis var. nudiflora</name>
    <dbReference type="NCBI Taxonomy" id="2094558"/>
    <lineage>
        <taxon>Eukaryota</taxon>
        <taxon>Viridiplantae</taxon>
        <taxon>Streptophyta</taxon>
        <taxon>Embryophyta</taxon>
        <taxon>Tracheophyta</taxon>
        <taxon>Spermatophyta</taxon>
        <taxon>Magnoliopsida</taxon>
        <taxon>eudicotyledons</taxon>
        <taxon>Gunneridae</taxon>
        <taxon>Pentapetalae</taxon>
        <taxon>rosids</taxon>
        <taxon>fabids</taxon>
        <taxon>Rosales</taxon>
        <taxon>Rosaceae</taxon>
        <taxon>Amygdaloideae</taxon>
        <taxon>Amygdaleae</taxon>
        <taxon>Prunus</taxon>
    </lineage>
</organism>
<protein>
    <submittedName>
        <fullName evidence="1">Uncharacterized protein</fullName>
    </submittedName>
</protein>